<name>A0AAE3RE50_9BACT</name>
<dbReference type="AlphaFoldDB" id="A0AAE3RE50"/>
<dbReference type="EMBL" id="JASJOU010000032">
    <property type="protein sequence ID" value="MDJ1506914.1"/>
    <property type="molecule type" value="Genomic_DNA"/>
</dbReference>
<comment type="caution">
    <text evidence="1">The sequence shown here is derived from an EMBL/GenBank/DDBJ whole genome shotgun (WGS) entry which is preliminary data.</text>
</comment>
<evidence type="ECO:0000313" key="1">
    <source>
        <dbReference type="EMBL" id="MDJ1506914.1"/>
    </source>
</evidence>
<organism evidence="1 2">
    <name type="scientific">Xanthocytophaga agilis</name>
    <dbReference type="NCBI Taxonomy" id="3048010"/>
    <lineage>
        <taxon>Bacteria</taxon>
        <taxon>Pseudomonadati</taxon>
        <taxon>Bacteroidota</taxon>
        <taxon>Cytophagia</taxon>
        <taxon>Cytophagales</taxon>
        <taxon>Rhodocytophagaceae</taxon>
        <taxon>Xanthocytophaga</taxon>
    </lineage>
</organism>
<evidence type="ECO:0000313" key="2">
    <source>
        <dbReference type="Proteomes" id="UP001232063"/>
    </source>
</evidence>
<evidence type="ECO:0008006" key="3">
    <source>
        <dbReference type="Google" id="ProtNLM"/>
    </source>
</evidence>
<sequence>MALSPIRKVIYTNNTVEGFHRQLRQVTKTKDVFSSEMALVKLLFLVSERIGQK</sequence>
<accession>A0AAE3RE50</accession>
<gene>
    <name evidence="1" type="ORF">QNI22_40130</name>
</gene>
<keyword evidence="2" id="KW-1185">Reference proteome</keyword>
<dbReference type="Proteomes" id="UP001232063">
    <property type="component" value="Unassembled WGS sequence"/>
</dbReference>
<proteinExistence type="predicted"/>
<protein>
    <recommendedName>
        <fullName evidence="3">Mutator family transposase</fullName>
    </recommendedName>
</protein>
<reference evidence="1" key="1">
    <citation type="submission" date="2023-05" db="EMBL/GenBank/DDBJ databases">
        <authorList>
            <person name="Zhang X."/>
        </authorList>
    </citation>
    <scope>NUCLEOTIDE SEQUENCE</scope>
    <source>
        <strain evidence="1">BD1B2-1</strain>
    </source>
</reference>